<dbReference type="Proteomes" id="UP000886885">
    <property type="component" value="Chromosome 10D"/>
</dbReference>
<comment type="similarity">
    <text evidence="1">Belongs to the STIG1 family.</text>
</comment>
<dbReference type="PANTHER" id="PTHR33227">
    <property type="entry name" value="STIGMA-SPECIFIC STIG1-LIKE PROTEIN 3"/>
    <property type="match status" value="1"/>
</dbReference>
<dbReference type="PANTHER" id="PTHR33227:SF21">
    <property type="entry name" value="F12F1.21 PROTEIN"/>
    <property type="match status" value="1"/>
</dbReference>
<feature type="compositionally biased region" description="Polar residues" evidence="3">
    <location>
        <begin position="192"/>
        <end position="203"/>
    </location>
</feature>
<evidence type="ECO:0008006" key="7">
    <source>
        <dbReference type="Google" id="ProtNLM"/>
    </source>
</evidence>
<evidence type="ECO:0000256" key="3">
    <source>
        <dbReference type="SAM" id="MobiDB-lite"/>
    </source>
</evidence>
<feature type="chain" id="PRO_5036490417" description="Stigma-specific Stig1 family protein" evidence="4">
    <location>
        <begin position="24"/>
        <end position="312"/>
    </location>
</feature>
<sequence>MKFLHIFFVLIIVITSLVLDIASFPLEEDQVHDYNIDNEVIESFSPRQNRGVSRFLARHKKPKNRRLTCNKFPRICQAKGSPGPHCCKKKCVNVLADRLNCGLCGKKCRYNEICCNGKCVNPSFNRRHCGACNNSCGGNGNLCQEKSQEKEKQSVDAQHVELETSVIPIKTVQTIPTEGDSDESSDEEDATTPATIQQESIATSKPKRVINKPARYCDMVAYALPVIDDGIPYTYKEAVQSGSSSNIVWTWSTSLGVEHLQGAAPYGAMEAALINHEDWMEKSCQVPPSQSSQITPHFTLGKNSFKCLKCEN</sequence>
<dbReference type="OrthoDB" id="5421723at2759"/>
<gene>
    <name evidence="5" type="ORF">POTOM_038893</name>
</gene>
<dbReference type="InterPro" id="IPR006969">
    <property type="entry name" value="Stig-like"/>
</dbReference>
<dbReference type="EMBL" id="JAAWWB010000020">
    <property type="protein sequence ID" value="KAG6758537.1"/>
    <property type="molecule type" value="Genomic_DNA"/>
</dbReference>
<feature type="signal peptide" evidence="4">
    <location>
        <begin position="1"/>
        <end position="23"/>
    </location>
</feature>
<organism evidence="5 6">
    <name type="scientific">Populus tomentosa</name>
    <name type="common">Chinese white poplar</name>
    <dbReference type="NCBI Taxonomy" id="118781"/>
    <lineage>
        <taxon>Eukaryota</taxon>
        <taxon>Viridiplantae</taxon>
        <taxon>Streptophyta</taxon>
        <taxon>Embryophyta</taxon>
        <taxon>Tracheophyta</taxon>
        <taxon>Spermatophyta</taxon>
        <taxon>Magnoliopsida</taxon>
        <taxon>eudicotyledons</taxon>
        <taxon>Gunneridae</taxon>
        <taxon>Pentapetalae</taxon>
        <taxon>rosids</taxon>
        <taxon>fabids</taxon>
        <taxon>Malpighiales</taxon>
        <taxon>Salicaceae</taxon>
        <taxon>Saliceae</taxon>
        <taxon>Populus</taxon>
    </lineage>
</organism>
<evidence type="ECO:0000256" key="2">
    <source>
        <dbReference type="ARBA" id="ARBA00022729"/>
    </source>
</evidence>
<proteinExistence type="inferred from homology"/>
<dbReference type="AlphaFoldDB" id="A0A8X7Z077"/>
<feature type="region of interest" description="Disordered" evidence="3">
    <location>
        <begin position="171"/>
        <end position="204"/>
    </location>
</feature>
<evidence type="ECO:0000313" key="6">
    <source>
        <dbReference type="Proteomes" id="UP000886885"/>
    </source>
</evidence>
<comment type="caution">
    <text evidence="5">The sequence shown here is derived from an EMBL/GenBank/DDBJ whole genome shotgun (WGS) entry which is preliminary data.</text>
</comment>
<reference evidence="5" key="1">
    <citation type="journal article" date="2020" name="bioRxiv">
        <title>Hybrid origin of Populus tomentosa Carr. identified through genome sequencing and phylogenomic analysis.</title>
        <authorList>
            <person name="An X."/>
            <person name="Gao K."/>
            <person name="Chen Z."/>
            <person name="Li J."/>
            <person name="Yang X."/>
            <person name="Yang X."/>
            <person name="Zhou J."/>
            <person name="Guo T."/>
            <person name="Zhao T."/>
            <person name="Huang S."/>
            <person name="Miao D."/>
            <person name="Khan W.U."/>
            <person name="Rao P."/>
            <person name="Ye M."/>
            <person name="Lei B."/>
            <person name="Liao W."/>
            <person name="Wang J."/>
            <person name="Ji L."/>
            <person name="Li Y."/>
            <person name="Guo B."/>
            <person name="Mustafa N.S."/>
            <person name="Li S."/>
            <person name="Yun Q."/>
            <person name="Keller S.R."/>
            <person name="Mao J."/>
            <person name="Zhang R."/>
            <person name="Strauss S.H."/>
        </authorList>
    </citation>
    <scope>NUCLEOTIDE SEQUENCE</scope>
    <source>
        <strain evidence="5">GM15</strain>
        <tissue evidence="5">Leaf</tissue>
    </source>
</reference>
<protein>
    <recommendedName>
        <fullName evidence="7">Stigma-specific Stig1 family protein</fullName>
    </recommendedName>
</protein>
<evidence type="ECO:0000256" key="4">
    <source>
        <dbReference type="SAM" id="SignalP"/>
    </source>
</evidence>
<evidence type="ECO:0000313" key="5">
    <source>
        <dbReference type="EMBL" id="KAG6758537.1"/>
    </source>
</evidence>
<keyword evidence="6" id="KW-1185">Reference proteome</keyword>
<feature type="compositionally biased region" description="Acidic residues" evidence="3">
    <location>
        <begin position="179"/>
        <end position="190"/>
    </location>
</feature>
<keyword evidence="2 4" id="KW-0732">Signal</keyword>
<evidence type="ECO:0000256" key="1">
    <source>
        <dbReference type="ARBA" id="ARBA00006010"/>
    </source>
</evidence>
<name>A0A8X7Z077_POPTO</name>
<dbReference type="Pfam" id="PF04885">
    <property type="entry name" value="Stig1"/>
    <property type="match status" value="1"/>
</dbReference>
<accession>A0A8X7Z077</accession>